<keyword evidence="3" id="KW-1185">Reference proteome</keyword>
<dbReference type="FunFam" id="1.10.10.1210:FF:000001">
    <property type="entry name" value="melanoma-associated antigen D1"/>
    <property type="match status" value="1"/>
</dbReference>
<dbReference type="InterPro" id="IPR037445">
    <property type="entry name" value="MAGE"/>
</dbReference>
<dbReference type="KEGG" id="tmu:101361277"/>
<organism evidence="3 4">
    <name type="scientific">Trichechus manatus latirostris</name>
    <name type="common">Florida manatee</name>
    <dbReference type="NCBI Taxonomy" id="127582"/>
    <lineage>
        <taxon>Eukaryota</taxon>
        <taxon>Metazoa</taxon>
        <taxon>Chordata</taxon>
        <taxon>Craniata</taxon>
        <taxon>Vertebrata</taxon>
        <taxon>Euteleostomi</taxon>
        <taxon>Mammalia</taxon>
        <taxon>Eutheria</taxon>
        <taxon>Afrotheria</taxon>
        <taxon>Sirenia</taxon>
        <taxon>Trichechidae</taxon>
        <taxon>Trichechus</taxon>
    </lineage>
</organism>
<evidence type="ECO:0000313" key="3">
    <source>
        <dbReference type="Proteomes" id="UP000248480"/>
    </source>
</evidence>
<dbReference type="SMART" id="SM01392">
    <property type="entry name" value="MAGE_N"/>
    <property type="match status" value="1"/>
</dbReference>
<name>A0A2Y9G0L9_TRIMA</name>
<dbReference type="InterPro" id="IPR002190">
    <property type="entry name" value="MHD_dom"/>
</dbReference>
<dbReference type="GO" id="GO:0005634">
    <property type="term" value="C:nucleus"/>
    <property type="evidence" value="ECO:0007669"/>
    <property type="project" value="TreeGrafter"/>
</dbReference>
<evidence type="ECO:0000313" key="4">
    <source>
        <dbReference type="RefSeq" id="XP_012412273.1"/>
    </source>
</evidence>
<dbReference type="InParanoid" id="A0A2Y9G0L9"/>
<dbReference type="PANTHER" id="PTHR11736:SF85">
    <property type="entry name" value="MAGE DOMAIN-CONTAINING PROTEIN MAGEA13P-RELATED"/>
    <property type="match status" value="1"/>
</dbReference>
<feature type="region of interest" description="Disordered" evidence="1">
    <location>
        <begin position="157"/>
        <end position="246"/>
    </location>
</feature>
<gene>
    <name evidence="4" type="primary">LOC101361277</name>
</gene>
<proteinExistence type="predicted"/>
<feature type="compositionally biased region" description="Basic residues" evidence="1">
    <location>
        <begin position="223"/>
        <end position="233"/>
    </location>
</feature>
<dbReference type="RefSeq" id="XP_012412273.1">
    <property type="nucleotide sequence ID" value="XM_012556819.1"/>
</dbReference>
<sequence>MWCFQTSASESEATRLRLKRLDSGQQQEESHALPGGKVRALRQAREGLPPETEGGTHRNLPLLSALEGHGQVREVESPPSGLSKEMAVGLRSTFSGVNMITLRKTERGEHFGLTASSSQQRATSGQPSKEEHHALPGIKTTFLLTLLPAALTKVIMPRGQKRQHSKSEHHLRSQNKKQGLVGTNVPAVGGRKATSSSSSCLIPGTSKVPHSRACSSAATSLSKRGKCSKRGKGSRREDEEVPSTSYISPETEALLSDALDKKVVDLVQFLCVKYLTKKPITKAEMLKMAIKEYKDHFPVIFKKACDSMEVVFGIDVKEVDPTGHTYVLTKTLDLTYDGILSDGQGVPKTGLLILILGVIFIEGNRAPEEKIWEVLNMIGVYSGSKDFLYGEPRKLITKDLVEERYLEYQQVPNSNPARFEFLWGPRAYAETSKMKVLKFFAKVNGTDASAFPTWYEEALRDEEERAGARIAATNNTNATAS</sequence>
<dbReference type="Proteomes" id="UP000248480">
    <property type="component" value="Unplaced"/>
</dbReference>
<dbReference type="FunFam" id="1.10.10.1200:FF:000007">
    <property type="entry name" value="Melanoma-associated antigen C2"/>
    <property type="match status" value="1"/>
</dbReference>
<dbReference type="SMART" id="SM01373">
    <property type="entry name" value="MAGE"/>
    <property type="match status" value="1"/>
</dbReference>
<dbReference type="GO" id="GO:0000122">
    <property type="term" value="P:negative regulation of transcription by RNA polymerase II"/>
    <property type="evidence" value="ECO:0007669"/>
    <property type="project" value="TreeGrafter"/>
</dbReference>
<dbReference type="AlphaFoldDB" id="A0A2Y9G0L9"/>
<dbReference type="Gene3D" id="1.10.10.1210">
    <property type="entry name" value="MAGE homology domain, winged helix WH2 motif"/>
    <property type="match status" value="1"/>
</dbReference>
<dbReference type="InterPro" id="IPR041898">
    <property type="entry name" value="MAGE_WH1"/>
</dbReference>
<dbReference type="FunCoup" id="A0A2Y9G0L9">
    <property type="interactions" value="287"/>
</dbReference>
<feature type="region of interest" description="Disordered" evidence="1">
    <location>
        <begin position="110"/>
        <end position="135"/>
    </location>
</feature>
<dbReference type="InterPro" id="IPR041899">
    <property type="entry name" value="MAGE_WH2"/>
</dbReference>
<dbReference type="OrthoDB" id="205198at2759"/>
<dbReference type="GeneID" id="101361277"/>
<feature type="domain" description="MAGE" evidence="2">
    <location>
        <begin position="259"/>
        <end position="458"/>
    </location>
</feature>
<dbReference type="InterPro" id="IPR021072">
    <property type="entry name" value="MAGE_N"/>
</dbReference>
<dbReference type="Gene3D" id="1.10.10.1200">
    <property type="entry name" value="MAGE homology domain, winged helix WH1 motif"/>
    <property type="match status" value="1"/>
</dbReference>
<dbReference type="PROSITE" id="PS50838">
    <property type="entry name" value="MAGE"/>
    <property type="match status" value="1"/>
</dbReference>
<evidence type="ECO:0000256" key="1">
    <source>
        <dbReference type="SAM" id="MobiDB-lite"/>
    </source>
</evidence>
<dbReference type="STRING" id="127582.A0A2Y9G0L9"/>
<evidence type="ECO:0000259" key="2">
    <source>
        <dbReference type="PROSITE" id="PS50838"/>
    </source>
</evidence>
<dbReference type="PANTHER" id="PTHR11736">
    <property type="entry name" value="MELANOMA-ASSOCIATED ANTIGEN MAGE ANTIGEN"/>
    <property type="match status" value="1"/>
</dbReference>
<reference evidence="4" key="1">
    <citation type="submission" date="2025-08" db="UniProtKB">
        <authorList>
            <consortium name="RefSeq"/>
        </authorList>
    </citation>
    <scope>IDENTIFICATION</scope>
</reference>
<accession>A0A2Y9G0L9</accession>
<dbReference type="Pfam" id="PF01454">
    <property type="entry name" value="MAGE"/>
    <property type="match status" value="1"/>
</dbReference>
<feature type="compositionally biased region" description="Polar residues" evidence="1">
    <location>
        <begin position="114"/>
        <end position="127"/>
    </location>
</feature>
<protein>
    <submittedName>
        <fullName evidence="4">Melanoma-associated antigen 10-like</fullName>
    </submittedName>
</protein>